<evidence type="ECO:0000256" key="1">
    <source>
        <dbReference type="SAM" id="MobiDB-lite"/>
    </source>
</evidence>
<reference evidence="2 3" key="1">
    <citation type="journal article" date="2024" name="Nat. Commun.">
        <title>Phylogenomics reveals the evolutionary origins of lichenization in chlorophyte algae.</title>
        <authorList>
            <person name="Puginier C."/>
            <person name="Libourel C."/>
            <person name="Otte J."/>
            <person name="Skaloud P."/>
            <person name="Haon M."/>
            <person name="Grisel S."/>
            <person name="Petersen M."/>
            <person name="Berrin J.G."/>
            <person name="Delaux P.M."/>
            <person name="Dal Grande F."/>
            <person name="Keller J."/>
        </authorList>
    </citation>
    <scope>NUCLEOTIDE SEQUENCE [LARGE SCALE GENOMIC DNA]</scope>
    <source>
        <strain evidence="2 3">SAG 2145</strain>
    </source>
</reference>
<proteinExistence type="predicted"/>
<evidence type="ECO:0000313" key="2">
    <source>
        <dbReference type="EMBL" id="KAK9836794.1"/>
    </source>
</evidence>
<keyword evidence="3" id="KW-1185">Reference proteome</keyword>
<evidence type="ECO:0000313" key="3">
    <source>
        <dbReference type="Proteomes" id="UP001438707"/>
    </source>
</evidence>
<comment type="caution">
    <text evidence="2">The sequence shown here is derived from an EMBL/GenBank/DDBJ whole genome shotgun (WGS) entry which is preliminary data.</text>
</comment>
<sequence length="142" mass="15160">MAQPLRGPPRRTVAVLPPALKVSFLTDAASLVSDSCPCLASYLARRALEVGKTGEAKLPKAALAGFCPRCGAKLEAQQCQPLSATQKRRLRRKVCRSSKLHEQQKKSIGISTCQACHQVTSQMLSKPPPADGRGLQGRAKAA</sequence>
<gene>
    <name evidence="2" type="ORF">WJX74_008173</name>
</gene>
<organism evidence="2 3">
    <name type="scientific">Apatococcus lobatus</name>
    <dbReference type="NCBI Taxonomy" id="904363"/>
    <lineage>
        <taxon>Eukaryota</taxon>
        <taxon>Viridiplantae</taxon>
        <taxon>Chlorophyta</taxon>
        <taxon>core chlorophytes</taxon>
        <taxon>Trebouxiophyceae</taxon>
        <taxon>Chlorellales</taxon>
        <taxon>Chlorellaceae</taxon>
        <taxon>Apatococcus</taxon>
    </lineage>
</organism>
<dbReference type="AlphaFoldDB" id="A0AAW1RSW0"/>
<name>A0AAW1RSW0_9CHLO</name>
<feature type="region of interest" description="Disordered" evidence="1">
    <location>
        <begin position="123"/>
        <end position="142"/>
    </location>
</feature>
<protein>
    <submittedName>
        <fullName evidence="2">Uncharacterized protein</fullName>
    </submittedName>
</protein>
<dbReference type="EMBL" id="JALJOS010000007">
    <property type="protein sequence ID" value="KAK9836794.1"/>
    <property type="molecule type" value="Genomic_DNA"/>
</dbReference>
<dbReference type="Proteomes" id="UP001438707">
    <property type="component" value="Unassembled WGS sequence"/>
</dbReference>
<accession>A0AAW1RSW0</accession>